<dbReference type="AlphaFoldDB" id="H8KR91"/>
<feature type="signal peptide" evidence="1">
    <location>
        <begin position="1"/>
        <end position="20"/>
    </location>
</feature>
<evidence type="ECO:0000313" key="2">
    <source>
        <dbReference type="EMBL" id="AFD07358.1"/>
    </source>
</evidence>
<evidence type="ECO:0000313" key="3">
    <source>
        <dbReference type="Proteomes" id="UP000007590"/>
    </source>
</evidence>
<reference evidence="2" key="1">
    <citation type="submission" date="2012-02" db="EMBL/GenBank/DDBJ databases">
        <title>The complete genome of Solitalea canadensis DSM 3403.</title>
        <authorList>
            <consortium name="US DOE Joint Genome Institute (JGI-PGF)"/>
            <person name="Lucas S."/>
            <person name="Copeland A."/>
            <person name="Lapidus A."/>
            <person name="Glavina del Rio T."/>
            <person name="Dalin E."/>
            <person name="Tice H."/>
            <person name="Bruce D."/>
            <person name="Goodwin L."/>
            <person name="Pitluck S."/>
            <person name="Peters L."/>
            <person name="Ovchinnikova G."/>
            <person name="Lu M."/>
            <person name="Kyrpides N."/>
            <person name="Mavromatis K."/>
            <person name="Ivanova N."/>
            <person name="Brettin T."/>
            <person name="Detter J.C."/>
            <person name="Han C."/>
            <person name="Larimer F."/>
            <person name="Land M."/>
            <person name="Hauser L."/>
            <person name="Markowitz V."/>
            <person name="Cheng J.-F."/>
            <person name="Hugenholtz P."/>
            <person name="Woyke T."/>
            <person name="Wu D."/>
            <person name="Spring S."/>
            <person name="Schroeder M."/>
            <person name="Kopitz M."/>
            <person name="Brambilla E."/>
            <person name="Klenk H.-P."/>
            <person name="Eisen J.A."/>
        </authorList>
    </citation>
    <scope>NUCLEOTIDE SEQUENCE</scope>
    <source>
        <strain evidence="2">DSM 3403</strain>
    </source>
</reference>
<dbReference type="OrthoDB" id="673912at2"/>
<dbReference type="Proteomes" id="UP000007590">
    <property type="component" value="Chromosome"/>
</dbReference>
<name>H8KR91_SOLCM</name>
<evidence type="ECO:0000256" key="1">
    <source>
        <dbReference type="SAM" id="SignalP"/>
    </source>
</evidence>
<feature type="chain" id="PRO_5003613055" description="Lipocalin-like domain-containing protein" evidence="1">
    <location>
        <begin position="21"/>
        <end position="195"/>
    </location>
</feature>
<dbReference type="HOGENOM" id="CLU_1395489_0_0_10"/>
<sequence length="195" mass="21584">MKFYSTLILFLFSISLISCSKDEDDTTPLEGEYKFIGVTADMYSSNEMNVEGAMQKAVAKMAYVSDKNSGSINFVGARVVARGISYHIKTTLYGEGYVDGELVDTTQETVDLTMPLASSEAKFKMIGTDSIYFESGSIFMSSNNPKARPTGAKLRYEGDKIILDMIINDTQNVTQNDVKVVSKTNNKVKITLQRK</sequence>
<dbReference type="RefSeq" id="WP_014680585.1">
    <property type="nucleotide sequence ID" value="NC_017770.1"/>
</dbReference>
<dbReference type="KEGG" id="scn:Solca_2316"/>
<dbReference type="STRING" id="929556.Solca_2316"/>
<dbReference type="EMBL" id="CP003349">
    <property type="protein sequence ID" value="AFD07358.1"/>
    <property type="molecule type" value="Genomic_DNA"/>
</dbReference>
<keyword evidence="3" id="KW-1185">Reference proteome</keyword>
<dbReference type="eggNOG" id="ENOG502ZXAS">
    <property type="taxonomic scope" value="Bacteria"/>
</dbReference>
<keyword evidence="1" id="KW-0732">Signal</keyword>
<organism evidence="2 3">
    <name type="scientific">Solitalea canadensis (strain ATCC 29591 / DSM 3403 / JCM 21819 / LMG 8368 / NBRC 15130 / NCIMB 12057 / USAM 9D)</name>
    <name type="common">Flexibacter canadensis</name>
    <dbReference type="NCBI Taxonomy" id="929556"/>
    <lineage>
        <taxon>Bacteria</taxon>
        <taxon>Pseudomonadati</taxon>
        <taxon>Bacteroidota</taxon>
        <taxon>Sphingobacteriia</taxon>
        <taxon>Sphingobacteriales</taxon>
        <taxon>Sphingobacteriaceae</taxon>
        <taxon>Solitalea</taxon>
    </lineage>
</organism>
<gene>
    <name evidence="2" type="ordered locus">Solca_2316</name>
</gene>
<accession>H8KR91</accession>
<proteinExistence type="predicted"/>
<protein>
    <recommendedName>
        <fullName evidence="4">Lipocalin-like domain-containing protein</fullName>
    </recommendedName>
</protein>
<dbReference type="PROSITE" id="PS51257">
    <property type="entry name" value="PROKAR_LIPOPROTEIN"/>
    <property type="match status" value="1"/>
</dbReference>
<evidence type="ECO:0008006" key="4">
    <source>
        <dbReference type="Google" id="ProtNLM"/>
    </source>
</evidence>